<feature type="compositionally biased region" description="Low complexity" evidence="10">
    <location>
        <begin position="76"/>
        <end position="89"/>
    </location>
</feature>
<evidence type="ECO:0000313" key="12">
    <source>
        <dbReference type="EMBL" id="WMV35032.1"/>
    </source>
</evidence>
<evidence type="ECO:0000256" key="3">
    <source>
        <dbReference type="ARBA" id="ARBA00022833"/>
    </source>
</evidence>
<dbReference type="GO" id="GO:0008270">
    <property type="term" value="F:zinc ion binding"/>
    <property type="evidence" value="ECO:0007669"/>
    <property type="project" value="UniProtKB-KW"/>
</dbReference>
<evidence type="ECO:0000256" key="2">
    <source>
        <dbReference type="ARBA" id="ARBA00022771"/>
    </source>
</evidence>
<feature type="domain" description="Dof-type" evidence="11">
    <location>
        <begin position="21"/>
        <end position="75"/>
    </location>
</feature>
<dbReference type="Pfam" id="PF02701">
    <property type="entry name" value="Zn_ribbon_Dof"/>
    <property type="match status" value="1"/>
</dbReference>
<evidence type="ECO:0000256" key="7">
    <source>
        <dbReference type="ARBA" id="ARBA00023242"/>
    </source>
</evidence>
<evidence type="ECO:0000256" key="4">
    <source>
        <dbReference type="ARBA" id="ARBA00023015"/>
    </source>
</evidence>
<feature type="region of interest" description="Disordered" evidence="10">
    <location>
        <begin position="65"/>
        <end position="98"/>
    </location>
</feature>
<dbReference type="GO" id="GO:0003677">
    <property type="term" value="F:DNA binding"/>
    <property type="evidence" value="ECO:0007669"/>
    <property type="project" value="UniProtKB-UniRule"/>
</dbReference>
<dbReference type="Pfam" id="PF23622">
    <property type="entry name" value="LRR_At1g61320_AtMIF1"/>
    <property type="match status" value="1"/>
</dbReference>
<keyword evidence="6 9" id="KW-0804">Transcription</keyword>
<name>A0AAF0TVT9_SOLVR</name>
<dbReference type="Proteomes" id="UP001234989">
    <property type="component" value="Chromosome 6"/>
</dbReference>
<keyword evidence="2 8" id="KW-0863">Zinc-finger</keyword>
<evidence type="ECO:0000259" key="11">
    <source>
        <dbReference type="PROSITE" id="PS50884"/>
    </source>
</evidence>
<dbReference type="EMBL" id="CP133617">
    <property type="protein sequence ID" value="WMV35032.1"/>
    <property type="molecule type" value="Genomic_DNA"/>
</dbReference>
<dbReference type="InterPro" id="IPR045174">
    <property type="entry name" value="Dof"/>
</dbReference>
<evidence type="ECO:0000313" key="13">
    <source>
        <dbReference type="Proteomes" id="UP001234989"/>
    </source>
</evidence>
<gene>
    <name evidence="12" type="ORF">MTR67_028417</name>
</gene>
<dbReference type="InterPro" id="IPR003851">
    <property type="entry name" value="Znf_Dof"/>
</dbReference>
<evidence type="ECO:0000256" key="6">
    <source>
        <dbReference type="ARBA" id="ARBA00023163"/>
    </source>
</evidence>
<dbReference type="GO" id="GO:0005634">
    <property type="term" value="C:nucleus"/>
    <property type="evidence" value="ECO:0007669"/>
    <property type="project" value="UniProtKB-SubCell"/>
</dbReference>
<evidence type="ECO:0000256" key="5">
    <source>
        <dbReference type="ARBA" id="ARBA00023125"/>
    </source>
</evidence>
<evidence type="ECO:0000256" key="1">
    <source>
        <dbReference type="ARBA" id="ARBA00022723"/>
    </source>
</evidence>
<reference evidence="12" key="1">
    <citation type="submission" date="2023-08" db="EMBL/GenBank/DDBJ databases">
        <title>A de novo genome assembly of Solanum verrucosum Schlechtendal, a Mexican diploid species geographically isolated from the other diploid A-genome species in potato relatives.</title>
        <authorList>
            <person name="Hosaka K."/>
        </authorList>
    </citation>
    <scope>NUCLEOTIDE SEQUENCE</scope>
    <source>
        <tissue evidence="12">Young leaves</tissue>
    </source>
</reference>
<protein>
    <recommendedName>
        <fullName evidence="9">Dof zinc finger protein</fullName>
    </recommendedName>
</protein>
<comment type="function">
    <text evidence="9">Transcription factor that binds specifically to a 5'-AA[AG]G-3' consensus core sequence.</text>
</comment>
<dbReference type="PROSITE" id="PS01361">
    <property type="entry name" value="ZF_DOF_1"/>
    <property type="match status" value="1"/>
</dbReference>
<sequence length="412" mass="46112">MQDPSSIYSQINHQFPDQQVLKCPRCDSINTKFCYYNNYNLSQPRHFCKNCKRYWTKGGILRNIPVGGSSRKNTKRSSSNSCKRSSTMSISSEQNSKTEHFATPVVPAFDQNSPILDANGPFGSLLASNGPEIGNFLDVLNPNGPNSGADAAAQSGNSNNRDEFLGEDSNCWNGTNGWADLAIYTPGDLKLSSLQELHLEASFLDEQLLQYLCTTCNHLQVLSFKETWTKHHEISVAKHHEDLKCLAIIACDNLVVVDVDAPNLFVFTYHVHYGTTLKLKGSHLLKAHLTLILKTIDSHWYSKLTKSLGNFNHSKSVNLRCCDCDEVIVIPKDMRGNFNPPLYATNGFHVNIHNLVKHSVVDVLDSLFWISPRLGTVSFDNGLQTMKVSLQLDEASLFSHSNCFILHFLIFL</sequence>
<keyword evidence="7 8" id="KW-0539">Nucleus</keyword>
<dbReference type="GO" id="GO:0003700">
    <property type="term" value="F:DNA-binding transcription factor activity"/>
    <property type="evidence" value="ECO:0007669"/>
    <property type="project" value="UniProtKB-UniRule"/>
</dbReference>
<keyword evidence="4 9" id="KW-0805">Transcription regulation</keyword>
<evidence type="ECO:0000256" key="8">
    <source>
        <dbReference type="PROSITE-ProRule" id="PRU00071"/>
    </source>
</evidence>
<accession>A0AAF0TVT9</accession>
<dbReference type="PROSITE" id="PS50884">
    <property type="entry name" value="ZF_DOF_2"/>
    <property type="match status" value="1"/>
</dbReference>
<keyword evidence="1 9" id="KW-0479">Metal-binding</keyword>
<evidence type="ECO:0000256" key="9">
    <source>
        <dbReference type="RuleBase" id="RU369094"/>
    </source>
</evidence>
<organism evidence="12 13">
    <name type="scientific">Solanum verrucosum</name>
    <dbReference type="NCBI Taxonomy" id="315347"/>
    <lineage>
        <taxon>Eukaryota</taxon>
        <taxon>Viridiplantae</taxon>
        <taxon>Streptophyta</taxon>
        <taxon>Embryophyta</taxon>
        <taxon>Tracheophyta</taxon>
        <taxon>Spermatophyta</taxon>
        <taxon>Magnoliopsida</taxon>
        <taxon>eudicotyledons</taxon>
        <taxon>Gunneridae</taxon>
        <taxon>Pentapetalae</taxon>
        <taxon>asterids</taxon>
        <taxon>lamiids</taxon>
        <taxon>Solanales</taxon>
        <taxon>Solanaceae</taxon>
        <taxon>Solanoideae</taxon>
        <taxon>Solaneae</taxon>
        <taxon>Solanum</taxon>
    </lineage>
</organism>
<keyword evidence="13" id="KW-1185">Reference proteome</keyword>
<proteinExistence type="predicted"/>
<evidence type="ECO:0000256" key="10">
    <source>
        <dbReference type="SAM" id="MobiDB-lite"/>
    </source>
</evidence>
<dbReference type="AlphaFoldDB" id="A0AAF0TVT9"/>
<comment type="subcellular location">
    <subcellularLocation>
        <location evidence="8 9">Nucleus</location>
    </subcellularLocation>
</comment>
<keyword evidence="3 9" id="KW-0862">Zinc</keyword>
<dbReference type="PANTHER" id="PTHR31992:SF212">
    <property type="entry name" value="DOF ZINC FINGER PROTEIN"/>
    <property type="match status" value="1"/>
</dbReference>
<dbReference type="PANTHER" id="PTHR31992">
    <property type="entry name" value="DOF ZINC FINGER PROTEIN DOF1.4-RELATED"/>
    <property type="match status" value="1"/>
</dbReference>
<keyword evidence="5 8" id="KW-0238">DNA-binding</keyword>
<dbReference type="InterPro" id="IPR055357">
    <property type="entry name" value="LRR_At1g61320_AtMIF1"/>
</dbReference>